<keyword evidence="2" id="KW-0808">Transferase</keyword>
<keyword evidence="2" id="KW-0548">Nucleotidyltransferase</keyword>
<dbReference type="AlphaFoldDB" id="I6TX69"/>
<dbReference type="EMBL" id="CP003685">
    <property type="protein sequence ID" value="AFN04009.1"/>
    <property type="molecule type" value="Genomic_DNA"/>
</dbReference>
<dbReference type="InterPro" id="IPR014729">
    <property type="entry name" value="Rossmann-like_a/b/a_fold"/>
</dbReference>
<dbReference type="Gene3D" id="3.40.50.620">
    <property type="entry name" value="HUPs"/>
    <property type="match status" value="1"/>
</dbReference>
<evidence type="ECO:0000313" key="2">
    <source>
        <dbReference type="EMBL" id="AFN04009.1"/>
    </source>
</evidence>
<dbReference type="GO" id="GO:0004781">
    <property type="term" value="F:sulfate adenylyltransferase (ATP) activity"/>
    <property type="evidence" value="ECO:0007669"/>
    <property type="project" value="InterPro"/>
</dbReference>
<accession>I6TX69</accession>
<dbReference type="Proteomes" id="UP000006216">
    <property type="component" value="Chromosome"/>
</dbReference>
<organism evidence="3">
    <name type="scientific">Pyrococcus furiosus COM1</name>
    <dbReference type="NCBI Taxonomy" id="1185654"/>
    <lineage>
        <taxon>Archaea</taxon>
        <taxon>Methanobacteriati</taxon>
        <taxon>Methanobacteriota</taxon>
        <taxon>Thermococci</taxon>
        <taxon>Thermococcales</taxon>
        <taxon>Thermococcaceae</taxon>
        <taxon>Pyrococcus</taxon>
    </lineage>
</organism>
<feature type="domain" description="Sulphate adenylyltransferase catalytic" evidence="1">
    <location>
        <begin position="1"/>
        <end position="61"/>
    </location>
</feature>
<dbReference type="PATRIC" id="fig|1185654.4.peg.1083"/>
<dbReference type="HOGENOM" id="CLU_2784263_0_0_2"/>
<dbReference type="KEGG" id="pfi:PFC_05320"/>
<dbReference type="PANTHER" id="PTHR43509">
    <property type="match status" value="1"/>
</dbReference>
<evidence type="ECO:0000259" key="1">
    <source>
        <dbReference type="Pfam" id="PF01747"/>
    </source>
</evidence>
<gene>
    <name evidence="2" type="ORF">PFC_05320</name>
</gene>
<reference evidence="2 3" key="1">
    <citation type="journal article" date="2012" name="J. Bacteriol.">
        <title>Genome Sequencing of a Genetically-Tractable Pyrococcus furiosus Strain Reveals a Highly Dynamic Genome.</title>
        <authorList>
            <person name="Bridger S.L."/>
            <person name="Lancaster W.A."/>
            <person name="Poole F.L.II."/>
            <person name="Schut G.J."/>
            <person name="Adams M.W."/>
        </authorList>
    </citation>
    <scope>NUCLEOTIDE SEQUENCE [LARGE SCALE GENOMIC DNA]</scope>
    <source>
        <strain evidence="2 3">COM1</strain>
    </source>
</reference>
<protein>
    <submittedName>
        <fullName evidence="2">Sulfate adenylyltransferase</fullName>
    </submittedName>
</protein>
<dbReference type="PANTHER" id="PTHR43509:SF1">
    <property type="entry name" value="SULFATE ADENYLYLTRANSFERASE"/>
    <property type="match status" value="1"/>
</dbReference>
<proteinExistence type="predicted"/>
<sequence length="68" mass="8125">MFIREVFYCKKYGGMVNAKICPHSEEFHVHIGGTKLRKMIMNGEQPPEYMRRPEVYEVIRSFENPFVE</sequence>
<dbReference type="InterPro" id="IPR024951">
    <property type="entry name" value="Sulfurylase_cat_dom"/>
</dbReference>
<name>I6TX69_9EURY</name>
<dbReference type="SUPFAM" id="SSF52374">
    <property type="entry name" value="Nucleotidylyl transferase"/>
    <property type="match status" value="1"/>
</dbReference>
<evidence type="ECO:0000313" key="3">
    <source>
        <dbReference type="Proteomes" id="UP000006216"/>
    </source>
</evidence>
<dbReference type="Pfam" id="PF01747">
    <property type="entry name" value="ATP-sulfurylase"/>
    <property type="match status" value="1"/>
</dbReference>